<evidence type="ECO:0000259" key="5">
    <source>
        <dbReference type="Pfam" id="PF13525"/>
    </source>
</evidence>
<dbReference type="GO" id="GO:0030288">
    <property type="term" value="C:outer membrane-bounded periplasmic space"/>
    <property type="evidence" value="ECO:0007669"/>
    <property type="project" value="UniProtKB-UniRule"/>
</dbReference>
<dbReference type="STRING" id="228410.NE0220"/>
<evidence type="ECO:0000313" key="7">
    <source>
        <dbReference type="EMBL" id="CAD84131.1"/>
    </source>
</evidence>
<dbReference type="KEGG" id="neu:NE0220"/>
<dbReference type="RefSeq" id="WP_011110865.1">
    <property type="nucleotide sequence ID" value="NC_004757.1"/>
</dbReference>
<evidence type="ECO:0000259" key="6">
    <source>
        <dbReference type="Pfam" id="PF16331"/>
    </source>
</evidence>
<dbReference type="Pfam" id="PF13525">
    <property type="entry name" value="YfiO"/>
    <property type="match status" value="1"/>
</dbReference>
<keyword evidence="2" id="KW-0132">Cell division</keyword>
<dbReference type="InterPro" id="IPR034706">
    <property type="entry name" value="CpoB"/>
</dbReference>
<keyword evidence="2" id="KW-0131">Cell cycle</keyword>
<dbReference type="Pfam" id="PF16331">
    <property type="entry name" value="TolA_bind_tri"/>
    <property type="match status" value="1"/>
</dbReference>
<feature type="signal peptide" evidence="2">
    <location>
        <begin position="1"/>
        <end position="19"/>
    </location>
</feature>
<dbReference type="GeneID" id="87103427"/>
<dbReference type="OrthoDB" id="8525418at2"/>
<dbReference type="HAMAP" id="MF_02066">
    <property type="entry name" value="CpoB"/>
    <property type="match status" value="1"/>
</dbReference>
<comment type="similarity">
    <text evidence="2">Belongs to the CpoB family.</text>
</comment>
<feature type="domain" description="YbgF trimerisation" evidence="6">
    <location>
        <begin position="41"/>
        <end position="111"/>
    </location>
</feature>
<organism evidence="7 8">
    <name type="scientific">Nitrosomonas europaea (strain ATCC 19718 / CIP 103999 / KCTC 2705 / NBRC 14298)</name>
    <dbReference type="NCBI Taxonomy" id="228410"/>
    <lineage>
        <taxon>Bacteria</taxon>
        <taxon>Pseudomonadati</taxon>
        <taxon>Pseudomonadota</taxon>
        <taxon>Betaproteobacteria</taxon>
        <taxon>Nitrosomonadales</taxon>
        <taxon>Nitrosomonadaceae</taxon>
        <taxon>Nitrosomonas</taxon>
    </lineage>
</organism>
<dbReference type="InterPro" id="IPR039565">
    <property type="entry name" value="BamD-like"/>
</dbReference>
<dbReference type="AlphaFoldDB" id="Q82XN7"/>
<feature type="region of interest" description="Disordered" evidence="4">
    <location>
        <begin position="108"/>
        <end position="143"/>
    </location>
</feature>
<dbReference type="InterPro" id="IPR011990">
    <property type="entry name" value="TPR-like_helical_dom_sf"/>
</dbReference>
<comment type="function">
    <text evidence="2">Mediates coordination of peptidoglycan synthesis and outer membrane constriction during cell division.</text>
</comment>
<evidence type="ECO:0000256" key="3">
    <source>
        <dbReference type="PROSITE-ProRule" id="PRU00339"/>
    </source>
</evidence>
<dbReference type="eggNOG" id="COG1729">
    <property type="taxonomic scope" value="Bacteria"/>
</dbReference>
<keyword evidence="2" id="KW-0175">Coiled coil</keyword>
<gene>
    <name evidence="2" type="primary">cpoB</name>
    <name evidence="7" type="ordered locus">NE0220</name>
</gene>
<keyword evidence="8" id="KW-1185">Reference proteome</keyword>
<dbReference type="InterPro" id="IPR019734">
    <property type="entry name" value="TPR_rpt"/>
</dbReference>
<dbReference type="PROSITE" id="PS50005">
    <property type="entry name" value="TPR"/>
    <property type="match status" value="1"/>
</dbReference>
<feature type="coiled-coil region" evidence="2">
    <location>
        <begin position="31"/>
        <end position="91"/>
    </location>
</feature>
<dbReference type="InterPro" id="IPR014162">
    <property type="entry name" value="CpoB_C"/>
</dbReference>
<dbReference type="Gene3D" id="1.20.5.110">
    <property type="match status" value="1"/>
</dbReference>
<feature type="compositionally biased region" description="Low complexity" evidence="4">
    <location>
        <begin position="116"/>
        <end position="125"/>
    </location>
</feature>
<protein>
    <recommendedName>
        <fullName evidence="2">Cell division coordinator CpoB</fullName>
    </recommendedName>
</protein>
<evidence type="ECO:0000256" key="2">
    <source>
        <dbReference type="HAMAP-Rule" id="MF_02066"/>
    </source>
</evidence>
<evidence type="ECO:0000313" key="8">
    <source>
        <dbReference type="Proteomes" id="UP000001416"/>
    </source>
</evidence>
<dbReference type="NCBIfam" id="TIGR02795">
    <property type="entry name" value="tol_pal_ybgF"/>
    <property type="match status" value="1"/>
</dbReference>
<name>Q82XN7_NITEU</name>
<dbReference type="Gene3D" id="1.25.40.10">
    <property type="entry name" value="Tetratricopeptide repeat domain"/>
    <property type="match status" value="1"/>
</dbReference>
<proteinExistence type="inferred from homology"/>
<dbReference type="PhylomeDB" id="Q82XN7"/>
<keyword evidence="1 2" id="KW-0732">Signal</keyword>
<keyword evidence="2" id="KW-0574">Periplasm</keyword>
<comment type="subcellular location">
    <subcellularLocation>
        <location evidence="2">Periplasm</location>
    </subcellularLocation>
</comment>
<feature type="chain" id="PRO_5009992625" description="Cell division coordinator CpoB" evidence="2">
    <location>
        <begin position="20"/>
        <end position="275"/>
    </location>
</feature>
<accession>Q82XN7</accession>
<dbReference type="InterPro" id="IPR032519">
    <property type="entry name" value="YbgF_tri"/>
</dbReference>
<feature type="repeat" description="TPR" evidence="3">
    <location>
        <begin position="191"/>
        <end position="224"/>
    </location>
</feature>
<dbReference type="SUPFAM" id="SSF48452">
    <property type="entry name" value="TPR-like"/>
    <property type="match status" value="1"/>
</dbReference>
<dbReference type="Proteomes" id="UP000001416">
    <property type="component" value="Chromosome"/>
</dbReference>
<evidence type="ECO:0000256" key="4">
    <source>
        <dbReference type="SAM" id="MobiDB-lite"/>
    </source>
</evidence>
<dbReference type="HOGENOM" id="CLU_044315_1_0_4"/>
<feature type="domain" description="Outer membrane lipoprotein BamD-like" evidence="5">
    <location>
        <begin position="152"/>
        <end position="275"/>
    </location>
</feature>
<sequence length="275" mass="30132" precursor="true">MFLRAFLPLLLLSCNVAQAALFGDSETREQLEALRTKVLEMEARMQRTEEVLMGQALIELHTQAENLKEEMGKLRGQIEVLEDENRSLRKQQKDFYLDLDNRLRQLEPGSAGTAASDSRISSPSSEQLAADTKDIKSPASGKTAAVLQLPDTAQRNRYDAAYASIKSGDYSGAVTGFESFLAQYPQSALAPSAAYWVGNAYYALRDFDKAITAQQRLIEIYPGSPKVADGLLNMASSQAEMGQKAAARKTLEKLIASYPGTEAATKAKQRLGTLK</sequence>
<dbReference type="EMBL" id="AL954747">
    <property type="protein sequence ID" value="CAD84131.1"/>
    <property type="molecule type" value="Genomic_DNA"/>
</dbReference>
<keyword evidence="3" id="KW-0802">TPR repeat</keyword>
<reference evidence="7 8" key="1">
    <citation type="journal article" date="2003" name="J. Bacteriol.">
        <title>Complete genome sequence of the ammonia-oxidizing bacterium and obligate chemolithoautotroph Nitrosomonas europaea.</title>
        <authorList>
            <person name="Chain P."/>
            <person name="Lamerdin J."/>
            <person name="Larimer F."/>
            <person name="Regala W."/>
            <person name="Land M."/>
            <person name="Hauser L."/>
            <person name="Hooper A."/>
            <person name="Klotz M."/>
            <person name="Norton J."/>
            <person name="Sayavedra-Soto L."/>
            <person name="Arciero D."/>
            <person name="Hommes N."/>
            <person name="Whittaker M."/>
            <person name="Arp D."/>
        </authorList>
    </citation>
    <scope>NUCLEOTIDE SEQUENCE [LARGE SCALE GENOMIC DNA]</scope>
    <source>
        <strain evidence="8">ATCC 19718 / CIP 103999 / KCTC 2705 / NBRC 14298</strain>
    </source>
</reference>
<evidence type="ECO:0000256" key="1">
    <source>
        <dbReference type="ARBA" id="ARBA00022729"/>
    </source>
</evidence>
<dbReference type="GO" id="GO:0043093">
    <property type="term" value="P:FtsZ-dependent cytokinesis"/>
    <property type="evidence" value="ECO:0007669"/>
    <property type="project" value="UniProtKB-UniRule"/>
</dbReference>
<dbReference type="GO" id="GO:0070206">
    <property type="term" value="P:protein trimerization"/>
    <property type="evidence" value="ECO:0007669"/>
    <property type="project" value="InterPro"/>
</dbReference>